<protein>
    <submittedName>
        <fullName evidence="1">Uncharacterized protein</fullName>
    </submittedName>
</protein>
<keyword evidence="2" id="KW-1185">Reference proteome</keyword>
<dbReference type="Proteomes" id="UP000682811">
    <property type="component" value="Unassembled WGS sequence"/>
</dbReference>
<evidence type="ECO:0000313" key="2">
    <source>
        <dbReference type="Proteomes" id="UP000682811"/>
    </source>
</evidence>
<organism evidence="1 2">
    <name type="scientific">Paenibacillus azoreducens</name>
    <dbReference type="NCBI Taxonomy" id="116718"/>
    <lineage>
        <taxon>Bacteria</taxon>
        <taxon>Bacillati</taxon>
        <taxon>Bacillota</taxon>
        <taxon>Bacilli</taxon>
        <taxon>Bacillales</taxon>
        <taxon>Paenibacillaceae</taxon>
        <taxon>Paenibacillus</taxon>
    </lineage>
</organism>
<sequence>MVLCVGVAMSRSHTDALGSHERTAHSRSYTYALGSHERTAHKTLTDIAAAKEGIYDHFDF</sequence>
<accession>A0A919YIF3</accession>
<evidence type="ECO:0000313" key="1">
    <source>
        <dbReference type="EMBL" id="GIO51256.1"/>
    </source>
</evidence>
<gene>
    <name evidence="1" type="ORF">J34TS1_60210</name>
</gene>
<name>A0A919YIF3_9BACL</name>
<comment type="caution">
    <text evidence="1">The sequence shown here is derived from an EMBL/GenBank/DDBJ whole genome shotgun (WGS) entry which is preliminary data.</text>
</comment>
<dbReference type="EMBL" id="BORT01000047">
    <property type="protein sequence ID" value="GIO51256.1"/>
    <property type="molecule type" value="Genomic_DNA"/>
</dbReference>
<dbReference type="AlphaFoldDB" id="A0A919YIF3"/>
<proteinExistence type="predicted"/>
<reference evidence="1 2" key="1">
    <citation type="submission" date="2021-03" db="EMBL/GenBank/DDBJ databases">
        <title>Antimicrobial resistance genes in bacteria isolated from Japanese honey, and their potential for conferring macrolide and lincosamide resistance in the American foulbrood pathogen Paenibacillus larvae.</title>
        <authorList>
            <person name="Okamoto M."/>
            <person name="Kumagai M."/>
            <person name="Kanamori H."/>
            <person name="Takamatsu D."/>
        </authorList>
    </citation>
    <scope>NUCLEOTIDE SEQUENCE [LARGE SCALE GENOMIC DNA]</scope>
    <source>
        <strain evidence="1 2">J34TS1</strain>
    </source>
</reference>